<protein>
    <recommendedName>
        <fullName evidence="1">ATPase AAA-type core domain-containing protein</fullName>
    </recommendedName>
</protein>
<evidence type="ECO:0000259" key="1">
    <source>
        <dbReference type="Pfam" id="PF13304"/>
    </source>
</evidence>
<gene>
    <name evidence="2" type="ORF">SOCEGT47_031310</name>
</gene>
<evidence type="ECO:0000313" key="3">
    <source>
        <dbReference type="Proteomes" id="UP000295781"/>
    </source>
</evidence>
<feature type="domain" description="ATPase AAA-type core" evidence="1">
    <location>
        <begin position="225"/>
        <end position="317"/>
    </location>
</feature>
<dbReference type="OrthoDB" id="9784297at2"/>
<dbReference type="RefSeq" id="WP_129347757.1">
    <property type="nucleotide sequence ID" value="NZ_CP012670.1"/>
</dbReference>
<dbReference type="AlphaFoldDB" id="A0A4P2Q0A0"/>
<dbReference type="EMBL" id="CP012670">
    <property type="protein sequence ID" value="AUX22627.1"/>
    <property type="molecule type" value="Genomic_DNA"/>
</dbReference>
<dbReference type="Gene3D" id="3.40.50.300">
    <property type="entry name" value="P-loop containing nucleotide triphosphate hydrolases"/>
    <property type="match status" value="2"/>
</dbReference>
<proteinExistence type="predicted"/>
<dbReference type="SUPFAM" id="SSF52540">
    <property type="entry name" value="P-loop containing nucleoside triphosphate hydrolases"/>
    <property type="match status" value="1"/>
</dbReference>
<sequence>MLERLELRDTGPAPSMVFELAPRLNLFAGDNGLGKTFVLDVGWFALTGTWPGYPAAPRRGPAVKPEIVRQTRDGEAVHRISSSFDFEQQTWHTVYPPGASRRSGLVFYARVDGSFSVWDPLRPAGHLQFPLGVRSMGPVPGFHFTPGQIWNGLTADDLDGSVLCNGLIRDWATWQLQRSSTFDLLTRVLEVLSPRPGETLRPGAITTRVSLHDVRDIPTLDMPYGNIPVVLASAGMKRILSFAYLLVWMWREHVEAAKLRNTSPERSLIVLVDEVEAHLHPQWQRVILPALLRVSGELEASIETQLFLTTHAPLVLASAEPHFNETRDALFLFDLDGAEVTVSKPAWKPRGDASAWLTSDVFDLAQARSVEAERAILDAMAAMRRPNLPIEDVKRIHEELHGVLKDTDPFWARWLVRARQAGLTP</sequence>
<dbReference type="Proteomes" id="UP000295781">
    <property type="component" value="Chromosome"/>
</dbReference>
<dbReference type="Pfam" id="PF13304">
    <property type="entry name" value="AAA_21"/>
    <property type="match status" value="1"/>
</dbReference>
<dbReference type="InterPro" id="IPR051396">
    <property type="entry name" value="Bact_Antivir_Def_Nuclease"/>
</dbReference>
<organism evidence="2 3">
    <name type="scientific">Sorangium cellulosum</name>
    <name type="common">Polyangium cellulosum</name>
    <dbReference type="NCBI Taxonomy" id="56"/>
    <lineage>
        <taxon>Bacteria</taxon>
        <taxon>Pseudomonadati</taxon>
        <taxon>Myxococcota</taxon>
        <taxon>Polyangia</taxon>
        <taxon>Polyangiales</taxon>
        <taxon>Polyangiaceae</taxon>
        <taxon>Sorangium</taxon>
    </lineage>
</organism>
<evidence type="ECO:0000313" key="2">
    <source>
        <dbReference type="EMBL" id="AUX22627.1"/>
    </source>
</evidence>
<dbReference type="PANTHER" id="PTHR43581:SF4">
    <property type="entry name" value="ATP_GTP PHOSPHATASE"/>
    <property type="match status" value="1"/>
</dbReference>
<dbReference type="InterPro" id="IPR027417">
    <property type="entry name" value="P-loop_NTPase"/>
</dbReference>
<dbReference type="InterPro" id="IPR003959">
    <property type="entry name" value="ATPase_AAA_core"/>
</dbReference>
<reference evidence="2 3" key="1">
    <citation type="submission" date="2015-09" db="EMBL/GenBank/DDBJ databases">
        <title>Sorangium comparison.</title>
        <authorList>
            <person name="Zaburannyi N."/>
            <person name="Bunk B."/>
            <person name="Overmann J."/>
            <person name="Mueller R."/>
        </authorList>
    </citation>
    <scope>NUCLEOTIDE SEQUENCE [LARGE SCALE GENOMIC DNA]</scope>
    <source>
        <strain evidence="2 3">So ceGT47</strain>
    </source>
</reference>
<accession>A0A4P2Q0A0</accession>
<name>A0A4P2Q0A0_SORCE</name>
<dbReference type="PANTHER" id="PTHR43581">
    <property type="entry name" value="ATP/GTP PHOSPHATASE"/>
    <property type="match status" value="1"/>
</dbReference>